<dbReference type="GO" id="GO:0042256">
    <property type="term" value="P:cytosolic ribosome assembly"/>
    <property type="evidence" value="ECO:0007669"/>
    <property type="project" value="TreeGrafter"/>
</dbReference>
<gene>
    <name evidence="2" type="ORF">M430DRAFT_31636</name>
</gene>
<proteinExistence type="predicted"/>
<dbReference type="EMBL" id="KZ679019">
    <property type="protein sequence ID" value="PSS07035.1"/>
    <property type="molecule type" value="Genomic_DNA"/>
</dbReference>
<dbReference type="GO" id="GO:0005759">
    <property type="term" value="C:mitochondrial matrix"/>
    <property type="evidence" value="ECO:0007669"/>
    <property type="project" value="InterPro"/>
</dbReference>
<dbReference type="FunCoup" id="A0A2T3APU9">
    <property type="interactions" value="453"/>
</dbReference>
<accession>A0A2T3APU9</accession>
<evidence type="ECO:0000256" key="1">
    <source>
        <dbReference type="SAM" id="MobiDB-lite"/>
    </source>
</evidence>
<evidence type="ECO:0000313" key="2">
    <source>
        <dbReference type="EMBL" id="PSS07035.1"/>
    </source>
</evidence>
<name>A0A2T3APU9_AMORE</name>
<sequence>MLSIRSFARSAPRAVSKLTSSAIRRPAARQVSLLQSAWRPARTQYAAAFSTSSMRGAKAGEGDEELIAKLESELEVENEMKEEGGVPTSIKDYLENGPFEIQDVPGREDVVLTRKFGDETIRVTFSIADLNAVDPEADYQDRALSDEDDMDNINQGNEKNFKVAPEDSVSRADREDAEEEEEPSFPARVNVVVEKPGKGALAIETVAQDGMIVIDNVYYFADAAHAHAKTAEKIHERQDLYAGPPFSNLDEDLQVLLERYLEERGINTALAIFVPDYIDMKEQREYLTWLSNVKRFVEA</sequence>
<dbReference type="PANTHER" id="PTHR10826">
    <property type="entry name" value="COMPLEMENT COMPONENT 1"/>
    <property type="match status" value="1"/>
</dbReference>
<feature type="region of interest" description="Disordered" evidence="1">
    <location>
        <begin position="145"/>
        <end position="185"/>
    </location>
</feature>
<evidence type="ECO:0008006" key="4">
    <source>
        <dbReference type="Google" id="ProtNLM"/>
    </source>
</evidence>
<feature type="compositionally biased region" description="Basic and acidic residues" evidence="1">
    <location>
        <begin position="159"/>
        <end position="174"/>
    </location>
</feature>
<dbReference type="STRING" id="857342.A0A2T3APU9"/>
<evidence type="ECO:0000313" key="3">
    <source>
        <dbReference type="Proteomes" id="UP000241818"/>
    </source>
</evidence>
<dbReference type="FunFam" id="3.10.280.10:FF:000007">
    <property type="entry name" value="Regulatory protein SUAPRGA1"/>
    <property type="match status" value="1"/>
</dbReference>
<protein>
    <recommendedName>
        <fullName evidence="4">Mitochondrial glyco protein</fullName>
    </recommendedName>
</protein>
<dbReference type="OrthoDB" id="278212at2759"/>
<dbReference type="InterPro" id="IPR003428">
    <property type="entry name" value="MAM33"/>
</dbReference>
<dbReference type="Gene3D" id="3.10.280.10">
    <property type="entry name" value="Mitochondrial glycoprotein"/>
    <property type="match status" value="1"/>
</dbReference>
<dbReference type="InParanoid" id="A0A2T3APU9"/>
<dbReference type="Proteomes" id="UP000241818">
    <property type="component" value="Unassembled WGS sequence"/>
</dbReference>
<dbReference type="AlphaFoldDB" id="A0A2T3APU9"/>
<dbReference type="RefSeq" id="XP_024716691.1">
    <property type="nucleotide sequence ID" value="XM_024866049.1"/>
</dbReference>
<dbReference type="PANTHER" id="PTHR10826:SF1">
    <property type="entry name" value="COMPLEMENT COMPONENT 1 Q SUBCOMPONENT-BINDING PROTEIN, MITOCHONDRIAL"/>
    <property type="match status" value="1"/>
</dbReference>
<keyword evidence="3" id="KW-1185">Reference proteome</keyword>
<organism evidence="2 3">
    <name type="scientific">Amorphotheca resinae ATCC 22711</name>
    <dbReference type="NCBI Taxonomy" id="857342"/>
    <lineage>
        <taxon>Eukaryota</taxon>
        <taxon>Fungi</taxon>
        <taxon>Dikarya</taxon>
        <taxon>Ascomycota</taxon>
        <taxon>Pezizomycotina</taxon>
        <taxon>Leotiomycetes</taxon>
        <taxon>Helotiales</taxon>
        <taxon>Amorphothecaceae</taxon>
        <taxon>Amorphotheca</taxon>
    </lineage>
</organism>
<dbReference type="SUPFAM" id="SSF54529">
    <property type="entry name" value="Mitochondrial glycoprotein MAM33-like"/>
    <property type="match status" value="1"/>
</dbReference>
<reference evidence="2 3" key="1">
    <citation type="journal article" date="2018" name="New Phytol.">
        <title>Comparative genomics and transcriptomics depict ericoid mycorrhizal fungi as versatile saprotrophs and plant mutualists.</title>
        <authorList>
            <person name="Martino E."/>
            <person name="Morin E."/>
            <person name="Grelet G.A."/>
            <person name="Kuo A."/>
            <person name="Kohler A."/>
            <person name="Daghino S."/>
            <person name="Barry K.W."/>
            <person name="Cichocki N."/>
            <person name="Clum A."/>
            <person name="Dockter R.B."/>
            <person name="Hainaut M."/>
            <person name="Kuo R.C."/>
            <person name="LaButti K."/>
            <person name="Lindahl B.D."/>
            <person name="Lindquist E.A."/>
            <person name="Lipzen A."/>
            <person name="Khouja H.R."/>
            <person name="Magnuson J."/>
            <person name="Murat C."/>
            <person name="Ohm R.A."/>
            <person name="Singer S.W."/>
            <person name="Spatafora J.W."/>
            <person name="Wang M."/>
            <person name="Veneault-Fourrey C."/>
            <person name="Henrissat B."/>
            <person name="Grigoriev I.V."/>
            <person name="Martin F.M."/>
            <person name="Perotto S."/>
        </authorList>
    </citation>
    <scope>NUCLEOTIDE SEQUENCE [LARGE SCALE GENOMIC DNA]</scope>
    <source>
        <strain evidence="2 3">ATCC 22711</strain>
    </source>
</reference>
<dbReference type="InterPro" id="IPR036561">
    <property type="entry name" value="MAM33_sf"/>
</dbReference>
<dbReference type="GeneID" id="36574130"/>
<dbReference type="Pfam" id="PF02330">
    <property type="entry name" value="MAM33"/>
    <property type="match status" value="1"/>
</dbReference>